<protein>
    <submittedName>
        <fullName evidence="2">Uncharacterized protein</fullName>
    </submittedName>
</protein>
<accession>A0A7Z7JB88</accession>
<dbReference type="Proteomes" id="UP000257139">
    <property type="component" value="Chromosome CBM2594_b"/>
</dbReference>
<evidence type="ECO:0000313" key="2">
    <source>
        <dbReference type="EMBL" id="SPC21555.1"/>
    </source>
</evidence>
<name>A0A7Z7JB88_9BURK</name>
<feature type="region of interest" description="Disordered" evidence="1">
    <location>
        <begin position="1"/>
        <end position="20"/>
    </location>
</feature>
<dbReference type="AlphaFoldDB" id="A0A7Z7JB88"/>
<feature type="compositionally biased region" description="Low complexity" evidence="1">
    <location>
        <begin position="8"/>
        <end position="20"/>
    </location>
</feature>
<sequence length="94" mass="9586">MVSLPRDLVPAAGLPAEPLPADGPLLRASGDLPARVDGVALVDCADRVAVADFARDGFSATCSAWADLRLALGMVVPSLVWGLSSMQGTGQKLA</sequence>
<evidence type="ECO:0000256" key="1">
    <source>
        <dbReference type="SAM" id="MobiDB-lite"/>
    </source>
</evidence>
<dbReference type="EMBL" id="LT978514">
    <property type="protein sequence ID" value="SPC21555.1"/>
    <property type="molecule type" value="Genomic_DNA"/>
</dbReference>
<gene>
    <name evidence="2" type="ORF">CBM2594_B10659</name>
</gene>
<evidence type="ECO:0000313" key="3">
    <source>
        <dbReference type="Proteomes" id="UP000257139"/>
    </source>
</evidence>
<reference evidence="2 3" key="1">
    <citation type="submission" date="2018-01" db="EMBL/GenBank/DDBJ databases">
        <authorList>
            <person name="Clerissi C."/>
        </authorList>
    </citation>
    <scope>NUCLEOTIDE SEQUENCE [LARGE SCALE GENOMIC DNA]</scope>
    <source>
        <strain evidence="2">Cupriavidus taiwanensis STM 6021</strain>
    </source>
</reference>
<organism evidence="2 3">
    <name type="scientific">Cupriavidus taiwanensis</name>
    <dbReference type="NCBI Taxonomy" id="164546"/>
    <lineage>
        <taxon>Bacteria</taxon>
        <taxon>Pseudomonadati</taxon>
        <taxon>Pseudomonadota</taxon>
        <taxon>Betaproteobacteria</taxon>
        <taxon>Burkholderiales</taxon>
        <taxon>Burkholderiaceae</taxon>
        <taxon>Cupriavidus</taxon>
    </lineage>
</organism>
<proteinExistence type="predicted"/>